<comment type="caution">
    <text evidence="4">The sequence shown here is derived from an EMBL/GenBank/DDBJ whole genome shotgun (WGS) entry which is preliminary data.</text>
</comment>
<dbReference type="Pfam" id="PF07510">
    <property type="entry name" value="GmrSD_C"/>
    <property type="match status" value="1"/>
</dbReference>
<evidence type="ECO:0008006" key="6">
    <source>
        <dbReference type="Google" id="ProtNLM"/>
    </source>
</evidence>
<feature type="domain" description="GmrSD restriction endonucleases N-terminal" evidence="2">
    <location>
        <begin position="19"/>
        <end position="233"/>
    </location>
</feature>
<evidence type="ECO:0000313" key="5">
    <source>
        <dbReference type="Proteomes" id="UP000182178"/>
    </source>
</evidence>
<feature type="domain" description="GmrSD restriction endonucleases C-terminal" evidence="3">
    <location>
        <begin position="423"/>
        <end position="580"/>
    </location>
</feature>
<sequence length="613" mass="69710">MTEQTIQSQDIKIADVFQAFYAVPDYQREYVWETEQVEQLLTDINAELADNDPTAAPEYFIGSIVVCPGGDGVLELIDGQQRMTTLFLTLCAIRDRLKELGESPSDALGHQIAATSVDATGRDHFRYRLDLQYDDSGDILVHIAKGTLDGADSASTRSIANIRNAYTVALDFLKREFGYDVAALRAFYGYLINKVKLIRIQTKDVAKALKIFETINDRGVGLDSMDLLKNLLFMKASRDAFEKLKTLWKDLQDTIFEMGEKPLRFLRYFIFSRYDVDVLREDEIYGWFARNEKLCGFAANPLDFAKELLRAAQAYRNFLRGCDQGGNKNRRLENLKLLGGNAARQHLILMLAGRHLPKDLFDQLAREVEDLFFVYVITREPTRDFERNFARWAVELRKITNEVELAKFIARRFGPAKAELSVRFDDAFRRLYVGSVQQYRLRYILAKLTQYIDLRAYGETEGTKWLNRYTGGGFEIEHIFPQQPSSEAAAEFGTFSDQSIANRLGNLVLVEKSINASLGNRPYSQKRDVYRQSQLLLTKALAERPKIGANTKIDIAVADLEPFREWNEAAVIKRQDLLATLAKSVWAVTPAQAGQGPSAACPADNDDRKDREK</sequence>
<dbReference type="PANTHER" id="PTHR35149:SF2">
    <property type="entry name" value="DUF262 DOMAIN-CONTAINING PROTEIN"/>
    <property type="match status" value="1"/>
</dbReference>
<feature type="region of interest" description="Disordered" evidence="1">
    <location>
        <begin position="592"/>
        <end position="613"/>
    </location>
</feature>
<keyword evidence="5" id="KW-1185">Reference proteome</keyword>
<dbReference type="RefSeq" id="WP_072249587.1">
    <property type="nucleotide sequence ID" value="NZ_CYHC01000014.1"/>
</dbReference>
<dbReference type="Pfam" id="PF03235">
    <property type="entry name" value="GmrSD_N"/>
    <property type="match status" value="1"/>
</dbReference>
<proteinExistence type="predicted"/>
<name>A0ABP2AAL1_9HYPH</name>
<evidence type="ECO:0000313" key="4">
    <source>
        <dbReference type="EMBL" id="CUA90572.1"/>
    </source>
</evidence>
<evidence type="ECO:0000259" key="2">
    <source>
        <dbReference type="Pfam" id="PF03235"/>
    </source>
</evidence>
<accession>A0ABP2AAL1</accession>
<dbReference type="InterPro" id="IPR004919">
    <property type="entry name" value="GmrSD_N"/>
</dbReference>
<evidence type="ECO:0000259" key="3">
    <source>
        <dbReference type="Pfam" id="PF07510"/>
    </source>
</evidence>
<evidence type="ECO:0000256" key="1">
    <source>
        <dbReference type="SAM" id="MobiDB-lite"/>
    </source>
</evidence>
<protein>
    <recommendedName>
        <fullName evidence="6">DUF262 domain-containing protein</fullName>
    </recommendedName>
</protein>
<dbReference type="Proteomes" id="UP000182178">
    <property type="component" value="Unassembled WGS sequence"/>
</dbReference>
<dbReference type="InterPro" id="IPR011089">
    <property type="entry name" value="GmrSD_C"/>
</dbReference>
<reference evidence="4 5" key="1">
    <citation type="submission" date="2015-08" db="EMBL/GenBank/DDBJ databases">
        <authorList>
            <person name="Varghese N."/>
        </authorList>
    </citation>
    <scope>NUCLEOTIDE SEQUENCE [LARGE SCALE GENOMIC DNA]</scope>
    <source>
        <strain evidence="4 5">DSM 18167</strain>
    </source>
</reference>
<gene>
    <name evidence="4" type="ORF">Ga0061061_1143</name>
</gene>
<organism evidence="4 5">
    <name type="scientific">Chelatococcus sambhunathii</name>
    <dbReference type="NCBI Taxonomy" id="363953"/>
    <lineage>
        <taxon>Bacteria</taxon>
        <taxon>Pseudomonadati</taxon>
        <taxon>Pseudomonadota</taxon>
        <taxon>Alphaproteobacteria</taxon>
        <taxon>Hyphomicrobiales</taxon>
        <taxon>Chelatococcaceae</taxon>
        <taxon>Chelatococcus</taxon>
    </lineage>
</organism>
<dbReference type="PANTHER" id="PTHR35149">
    <property type="entry name" value="SLL5132 PROTEIN"/>
    <property type="match status" value="1"/>
</dbReference>
<dbReference type="EMBL" id="CYHC01000014">
    <property type="protein sequence ID" value="CUA90572.1"/>
    <property type="molecule type" value="Genomic_DNA"/>
</dbReference>